<gene>
    <name evidence="2" type="ORF">MNOR_LOCUS10011</name>
</gene>
<dbReference type="AlphaFoldDB" id="A0AAV2Q8W2"/>
<evidence type="ECO:0000313" key="3">
    <source>
        <dbReference type="Proteomes" id="UP001497623"/>
    </source>
</evidence>
<organism evidence="2 3">
    <name type="scientific">Meganyctiphanes norvegica</name>
    <name type="common">Northern krill</name>
    <name type="synonym">Thysanopoda norvegica</name>
    <dbReference type="NCBI Taxonomy" id="48144"/>
    <lineage>
        <taxon>Eukaryota</taxon>
        <taxon>Metazoa</taxon>
        <taxon>Ecdysozoa</taxon>
        <taxon>Arthropoda</taxon>
        <taxon>Crustacea</taxon>
        <taxon>Multicrustacea</taxon>
        <taxon>Malacostraca</taxon>
        <taxon>Eumalacostraca</taxon>
        <taxon>Eucarida</taxon>
        <taxon>Euphausiacea</taxon>
        <taxon>Euphausiidae</taxon>
        <taxon>Meganyctiphanes</taxon>
    </lineage>
</organism>
<dbReference type="EMBL" id="CAXKWB010004961">
    <property type="protein sequence ID" value="CAL4075940.1"/>
    <property type="molecule type" value="Genomic_DNA"/>
</dbReference>
<feature type="transmembrane region" description="Helical" evidence="1">
    <location>
        <begin position="72"/>
        <end position="95"/>
    </location>
</feature>
<keyword evidence="1" id="KW-1133">Transmembrane helix</keyword>
<evidence type="ECO:0000256" key="1">
    <source>
        <dbReference type="SAM" id="Phobius"/>
    </source>
</evidence>
<evidence type="ECO:0000313" key="2">
    <source>
        <dbReference type="EMBL" id="CAL4075940.1"/>
    </source>
</evidence>
<keyword evidence="3" id="KW-1185">Reference proteome</keyword>
<keyword evidence="1" id="KW-0472">Membrane</keyword>
<protein>
    <submittedName>
        <fullName evidence="2">Uncharacterized protein</fullName>
    </submittedName>
</protein>
<proteinExistence type="predicted"/>
<feature type="non-terminal residue" evidence="2">
    <location>
        <position position="1"/>
    </location>
</feature>
<accession>A0AAV2Q8W2</accession>
<dbReference type="Proteomes" id="UP001497623">
    <property type="component" value="Unassembled WGS sequence"/>
</dbReference>
<reference evidence="2 3" key="1">
    <citation type="submission" date="2024-05" db="EMBL/GenBank/DDBJ databases">
        <authorList>
            <person name="Wallberg A."/>
        </authorList>
    </citation>
    <scope>NUCLEOTIDE SEQUENCE [LARGE SCALE GENOMIC DNA]</scope>
</reference>
<keyword evidence="1" id="KW-0812">Transmembrane</keyword>
<sequence length="170" mass="19299">QVQDIYDNVHPEYLRPDNFTGNQCGFVLKSVSAEDVGTWTCLIPLRGTHLTATMELTFQDYMGDDDPFKVNMLVIVLGLLVVILFLAWIFTCLCCRKAPQNKQTSDNFLDTTSGVKTQSIKPQDYPNLNHHSFTSDAKNKDINTQVYENLDHVSFNASQPHVYDSIDDDF</sequence>
<name>A0AAV2Q8W2_MEGNR</name>
<comment type="caution">
    <text evidence="2">The sequence shown here is derived from an EMBL/GenBank/DDBJ whole genome shotgun (WGS) entry which is preliminary data.</text>
</comment>